<proteinExistence type="predicted"/>
<dbReference type="GO" id="GO:0004650">
    <property type="term" value="F:polygalacturonase activity"/>
    <property type="evidence" value="ECO:0007669"/>
    <property type="project" value="InterPro"/>
</dbReference>
<feature type="domain" description="Rhamnogalacturonase A/B/Epimerase-like pectate lyase" evidence="3">
    <location>
        <begin position="103"/>
        <end position="327"/>
    </location>
</feature>
<dbReference type="SUPFAM" id="SSF51126">
    <property type="entry name" value="Pectin lyase-like"/>
    <property type="match status" value="2"/>
</dbReference>
<sequence>MRSVSKIVFIFVHLAIYAGIVAGLPAPPPSPSQQSPPPALPPNQETPAAQSPTPSPNASPAVSPSPIASPIGGGNDHINTGGYWVETIKRQGAPFENAGFQIFRNVKDFGAKGDGVSDDSDAINAAVSHGGRCGMGCGSSTTTPAIVYFPAGTYAVSKPITQLYMTQFIGDATNLPIIKALPNFKGMAVIDSDPYNDDGSNWYINQNNFYRQIRNFVIDLTALGQGQGAGIHWQVAQATSLQNIRFEMVQGGGDANKQQGIFMDNGSGGFMSDLTFNGGGTGAFLGAQQFTLRNVTFNNCQTAIFMNWNWVFSFKSMEFNGCGVGVNMTNGGSNQTVGSVLLLDSKFTDTKQGVVTVFGDESQPEGAGSLVLHNVDFTGAQQGVVEANGQELVQGGNVVESYVQGNTFTSGADGETSGTKQPNMRYRKRSGNDNEDAPEPMTTLTVSPPRATGTPPAAGTTPVAVPTPGSESTCASIPTLASARVSATQAAAPIPSALLGDGNKVAERSRPQYENLPASSFISVKSKGAKGDGNTDDTEAFQQAVDDLQEDQVLYIDHGLYALHDTIKIPKDIKITGEIWPVLLATGEKFGDQHNPRPLLQVGQPGDVGNVEISDLVVATKGPAPGAILIEWNVAGNKPGDAGMWDVHARIGGFAGSDLQSDNCAKHPDSKTDPDPKCTSGFAMLRITETGSGYFENNWYWVSDHELDRDDHGQINIYTGRGVLIEGNHEDRGNWFIGTASEHSTLYNYQISGAKNVYMTVIQTETPYFQSNPTALVPYTPGAADDAGADHHKKRQLTRRTDDDDDDEEENEDEDEAVSAQAIGHTSRPWNDPTFADCKSAKCKKAWGVRVIDSEDVYIFGAGLYSFFENYGQKCLQSEDCQMNMLELDCGKGAGAEEGTTPASTSPLVSPTPEVTPSKRQIADIAPRTDYHIQEENATTNGDNNVWLYALSTKASVNMVTIGGKGVVPAKGNKSTFCHTVGLVKAN</sequence>
<gene>
    <name evidence="4" type="ORF">AAP_02144</name>
</gene>
<protein>
    <submittedName>
        <fullName evidence="4">Exo-beta-1,3-glucanase</fullName>
    </submittedName>
</protein>
<evidence type="ECO:0000313" key="5">
    <source>
        <dbReference type="Proteomes" id="UP000242877"/>
    </source>
</evidence>
<accession>A0A168AKU6</accession>
<evidence type="ECO:0000259" key="3">
    <source>
        <dbReference type="Pfam" id="PF12708"/>
    </source>
</evidence>
<feature type="compositionally biased region" description="Acidic residues" evidence="1">
    <location>
        <begin position="803"/>
        <end position="817"/>
    </location>
</feature>
<dbReference type="Pfam" id="PF12708">
    <property type="entry name" value="Pect-lyase_RHGA_epim"/>
    <property type="match status" value="2"/>
</dbReference>
<reference evidence="4 5" key="1">
    <citation type="journal article" date="2016" name="Genome Biol. Evol.">
        <title>Divergent and convergent evolution of fungal pathogenicity.</title>
        <authorList>
            <person name="Shang Y."/>
            <person name="Xiao G."/>
            <person name="Zheng P."/>
            <person name="Cen K."/>
            <person name="Zhan S."/>
            <person name="Wang C."/>
        </authorList>
    </citation>
    <scope>NUCLEOTIDE SEQUENCE [LARGE SCALE GENOMIC DNA]</scope>
    <source>
        <strain evidence="4 5">ARSEF 7405</strain>
    </source>
</reference>
<feature type="region of interest" description="Disordered" evidence="1">
    <location>
        <begin position="896"/>
        <end position="915"/>
    </location>
</feature>
<comment type="caution">
    <text evidence="4">The sequence shown here is derived from an EMBL/GenBank/DDBJ whole genome shotgun (WGS) entry which is preliminary data.</text>
</comment>
<dbReference type="AlphaFoldDB" id="A0A168AKU6"/>
<dbReference type="VEuPathDB" id="FungiDB:AAP_02144"/>
<dbReference type="InterPro" id="IPR024535">
    <property type="entry name" value="RHGA/B-epi-like_pectate_lyase"/>
</dbReference>
<keyword evidence="2" id="KW-0732">Signal</keyword>
<dbReference type="InterPro" id="IPR012334">
    <property type="entry name" value="Pectin_lyas_fold"/>
</dbReference>
<keyword evidence="5" id="KW-1185">Reference proteome</keyword>
<organism evidence="4 5">
    <name type="scientific">Ascosphaera apis ARSEF 7405</name>
    <dbReference type="NCBI Taxonomy" id="392613"/>
    <lineage>
        <taxon>Eukaryota</taxon>
        <taxon>Fungi</taxon>
        <taxon>Dikarya</taxon>
        <taxon>Ascomycota</taxon>
        <taxon>Pezizomycotina</taxon>
        <taxon>Eurotiomycetes</taxon>
        <taxon>Eurotiomycetidae</taxon>
        <taxon>Onygenales</taxon>
        <taxon>Ascosphaeraceae</taxon>
        <taxon>Ascosphaera</taxon>
    </lineage>
</organism>
<evidence type="ECO:0000313" key="4">
    <source>
        <dbReference type="EMBL" id="KZZ94051.1"/>
    </source>
</evidence>
<feature type="region of interest" description="Disordered" evidence="1">
    <location>
        <begin position="777"/>
        <end position="831"/>
    </location>
</feature>
<feature type="compositionally biased region" description="Pro residues" evidence="1">
    <location>
        <begin position="27"/>
        <end position="41"/>
    </location>
</feature>
<feature type="signal peptide" evidence="2">
    <location>
        <begin position="1"/>
        <end position="23"/>
    </location>
</feature>
<dbReference type="PANTHER" id="PTHR33928:SF2">
    <property type="entry name" value="PECTATE LYASE SUPERFAMILY PROTEIN DOMAIN-CONTAINING PROTEIN-RELATED"/>
    <property type="match status" value="1"/>
</dbReference>
<dbReference type="PANTHER" id="PTHR33928">
    <property type="entry name" value="POLYGALACTURONASE QRT3"/>
    <property type="match status" value="1"/>
</dbReference>
<dbReference type="Gene3D" id="2.160.20.10">
    <property type="entry name" value="Single-stranded right-handed beta-helix, Pectin lyase-like"/>
    <property type="match status" value="2"/>
</dbReference>
<evidence type="ECO:0000256" key="2">
    <source>
        <dbReference type="SAM" id="SignalP"/>
    </source>
</evidence>
<feature type="compositionally biased region" description="Polar residues" evidence="1">
    <location>
        <begin position="901"/>
        <end position="915"/>
    </location>
</feature>
<name>A0A168AKU6_9EURO</name>
<dbReference type="OrthoDB" id="1046782at2759"/>
<feature type="domain" description="Rhamnogalacturonase A/B/Epimerase-like pectate lyase" evidence="3">
    <location>
        <begin position="521"/>
        <end position="588"/>
    </location>
</feature>
<dbReference type="InterPro" id="IPR039279">
    <property type="entry name" value="QRT3-like"/>
</dbReference>
<dbReference type="Proteomes" id="UP000242877">
    <property type="component" value="Unassembled WGS sequence"/>
</dbReference>
<dbReference type="EMBL" id="AZGZ01000007">
    <property type="protein sequence ID" value="KZZ94051.1"/>
    <property type="molecule type" value="Genomic_DNA"/>
</dbReference>
<feature type="compositionally biased region" description="Polar residues" evidence="1">
    <location>
        <begin position="406"/>
        <end position="422"/>
    </location>
</feature>
<dbReference type="InterPro" id="IPR011050">
    <property type="entry name" value="Pectin_lyase_fold/virulence"/>
</dbReference>
<dbReference type="CDD" id="cd23668">
    <property type="entry name" value="GH55_beta13glucanase-like"/>
    <property type="match status" value="1"/>
</dbReference>
<feature type="compositionally biased region" description="Low complexity" evidence="1">
    <location>
        <begin position="47"/>
        <end position="70"/>
    </location>
</feature>
<feature type="region of interest" description="Disordered" evidence="1">
    <location>
        <begin position="27"/>
        <end position="73"/>
    </location>
</feature>
<feature type="compositionally biased region" description="Low complexity" evidence="1">
    <location>
        <begin position="448"/>
        <end position="469"/>
    </location>
</feature>
<evidence type="ECO:0000256" key="1">
    <source>
        <dbReference type="SAM" id="MobiDB-lite"/>
    </source>
</evidence>
<feature type="region of interest" description="Disordered" evidence="1">
    <location>
        <begin position="406"/>
        <end position="470"/>
    </location>
</feature>
<feature type="chain" id="PRO_5007895389" evidence="2">
    <location>
        <begin position="24"/>
        <end position="987"/>
    </location>
</feature>